<feature type="transmembrane region" description="Helical" evidence="10">
    <location>
        <begin position="270"/>
        <end position="296"/>
    </location>
</feature>
<organism evidence="12">
    <name type="scientific">Desulfobacca acetoxidans</name>
    <dbReference type="NCBI Taxonomy" id="60893"/>
    <lineage>
        <taxon>Bacteria</taxon>
        <taxon>Pseudomonadati</taxon>
        <taxon>Thermodesulfobacteriota</taxon>
        <taxon>Desulfobaccia</taxon>
        <taxon>Desulfobaccales</taxon>
        <taxon>Desulfobaccaceae</taxon>
        <taxon>Desulfobacca</taxon>
    </lineage>
</organism>
<dbReference type="Gene3D" id="1.20.1530.20">
    <property type="match status" value="1"/>
</dbReference>
<dbReference type="GO" id="GO:0015297">
    <property type="term" value="F:antiporter activity"/>
    <property type="evidence" value="ECO:0007669"/>
    <property type="project" value="UniProtKB-KW"/>
</dbReference>
<evidence type="ECO:0000256" key="7">
    <source>
        <dbReference type="ARBA" id="ARBA00023065"/>
    </source>
</evidence>
<comment type="subcellular location">
    <subcellularLocation>
        <location evidence="1">Membrane</location>
        <topology evidence="1">Multi-pass membrane protein</topology>
    </subcellularLocation>
</comment>
<evidence type="ECO:0000256" key="10">
    <source>
        <dbReference type="SAM" id="Phobius"/>
    </source>
</evidence>
<evidence type="ECO:0000256" key="8">
    <source>
        <dbReference type="ARBA" id="ARBA00023136"/>
    </source>
</evidence>
<evidence type="ECO:0000256" key="9">
    <source>
        <dbReference type="ARBA" id="ARBA00023201"/>
    </source>
</evidence>
<feature type="transmembrane region" description="Helical" evidence="10">
    <location>
        <begin position="34"/>
        <end position="52"/>
    </location>
</feature>
<keyword evidence="8 10" id="KW-0472">Membrane</keyword>
<dbReference type="EMBL" id="DTGR01000171">
    <property type="protein sequence ID" value="HHS30168.1"/>
    <property type="molecule type" value="Genomic_DNA"/>
</dbReference>
<evidence type="ECO:0000256" key="6">
    <source>
        <dbReference type="ARBA" id="ARBA00023053"/>
    </source>
</evidence>
<keyword evidence="3" id="KW-0050">Antiport</keyword>
<feature type="transmembrane region" description="Helical" evidence="10">
    <location>
        <begin position="177"/>
        <end position="200"/>
    </location>
</feature>
<dbReference type="GO" id="GO:0016020">
    <property type="term" value="C:membrane"/>
    <property type="evidence" value="ECO:0007669"/>
    <property type="project" value="UniProtKB-SubCell"/>
</dbReference>
<protein>
    <submittedName>
        <fullName evidence="12">Cation:proton antiporter</fullName>
    </submittedName>
</protein>
<keyword evidence="5 10" id="KW-1133">Transmembrane helix</keyword>
<keyword evidence="2" id="KW-0813">Transport</keyword>
<proteinExistence type="predicted"/>
<gene>
    <name evidence="12" type="ORF">ENV52_10765</name>
</gene>
<feature type="transmembrane region" description="Helical" evidence="10">
    <location>
        <begin position="233"/>
        <end position="249"/>
    </location>
</feature>
<dbReference type="GO" id="GO:1902600">
    <property type="term" value="P:proton transmembrane transport"/>
    <property type="evidence" value="ECO:0007669"/>
    <property type="project" value="InterPro"/>
</dbReference>
<feature type="transmembrane region" description="Helical" evidence="10">
    <location>
        <begin position="6"/>
        <end position="27"/>
    </location>
</feature>
<dbReference type="GO" id="GO:0006814">
    <property type="term" value="P:sodium ion transport"/>
    <property type="evidence" value="ECO:0007669"/>
    <property type="project" value="UniProtKB-KW"/>
</dbReference>
<dbReference type="AlphaFoldDB" id="A0A7V6A536"/>
<feature type="transmembrane region" description="Helical" evidence="10">
    <location>
        <begin position="353"/>
        <end position="373"/>
    </location>
</feature>
<keyword evidence="4 10" id="KW-0812">Transmembrane</keyword>
<feature type="transmembrane region" description="Helical" evidence="10">
    <location>
        <begin position="321"/>
        <end position="341"/>
    </location>
</feature>
<dbReference type="InterPro" id="IPR038770">
    <property type="entry name" value="Na+/solute_symporter_sf"/>
</dbReference>
<feature type="transmembrane region" description="Helical" evidence="10">
    <location>
        <begin position="58"/>
        <end position="77"/>
    </location>
</feature>
<name>A0A7V6A536_9BACT</name>
<dbReference type="InterPro" id="IPR006153">
    <property type="entry name" value="Cation/H_exchanger_TM"/>
</dbReference>
<sequence>MESFWYTAAAWIGVALLASLISIRLGISVALVEIFLGCVAGNLGTYFGWVVFKPTPWINFLAGFASVVLTFLAGAEIEPEAFRRLWKPSLAIGLVSFLFPFLGCMAYAYYVGHWQVQSAQIAGIALSTTSMAVVYAVMVETGLNETELGKLILTACFVTDLGTVLALGLIFAQYDRWLLIFAVVTLVSLWRLPAICRWAFPRLSGRVIEPEIKLIFLVLCVLGALAVTARSEAVLPAYLFGMVIAGLFVQDKVMLHRMRAITFGLLTPFFFIKAGTLVSLPALVAGFGLLLALFWMKMATKILGIWPLCRLFGLPLRESNYTTLLMATGLTFGSISALFGLTHGYIDQSQYSILVTGVIASAVIPTIIAQVWFQPREVGPLKELEPEFYGTLEHYLHAPEE</sequence>
<feature type="transmembrane region" description="Helical" evidence="10">
    <location>
        <begin position="89"/>
        <end position="109"/>
    </location>
</feature>
<feature type="transmembrane region" description="Helical" evidence="10">
    <location>
        <begin position="121"/>
        <end position="139"/>
    </location>
</feature>
<evidence type="ECO:0000256" key="3">
    <source>
        <dbReference type="ARBA" id="ARBA00022449"/>
    </source>
</evidence>
<feature type="transmembrane region" description="Helical" evidence="10">
    <location>
        <begin position="151"/>
        <end position="171"/>
    </location>
</feature>
<feature type="transmembrane region" description="Helical" evidence="10">
    <location>
        <begin position="212"/>
        <end position="227"/>
    </location>
</feature>
<dbReference type="PANTHER" id="PTHR43562">
    <property type="entry name" value="NAPA-TYPE SODIUM/HYDROGEN ANTIPORTER"/>
    <property type="match status" value="1"/>
</dbReference>
<keyword evidence="9" id="KW-0739">Sodium transport</keyword>
<feature type="domain" description="Cation/H+ exchanger transmembrane" evidence="11">
    <location>
        <begin position="14"/>
        <end position="369"/>
    </location>
</feature>
<keyword evidence="6" id="KW-0915">Sodium</keyword>
<evidence type="ECO:0000259" key="11">
    <source>
        <dbReference type="Pfam" id="PF00999"/>
    </source>
</evidence>
<reference evidence="12" key="1">
    <citation type="journal article" date="2020" name="mSystems">
        <title>Genome- and Community-Level Interaction Insights into Carbon Utilization and Element Cycling Functions of Hydrothermarchaeota in Hydrothermal Sediment.</title>
        <authorList>
            <person name="Zhou Z."/>
            <person name="Liu Y."/>
            <person name="Xu W."/>
            <person name="Pan J."/>
            <person name="Luo Z.H."/>
            <person name="Li M."/>
        </authorList>
    </citation>
    <scope>NUCLEOTIDE SEQUENCE [LARGE SCALE GENOMIC DNA]</scope>
    <source>
        <strain evidence="12">SpSt-767</strain>
    </source>
</reference>
<evidence type="ECO:0000256" key="5">
    <source>
        <dbReference type="ARBA" id="ARBA00022989"/>
    </source>
</evidence>
<evidence type="ECO:0000313" key="12">
    <source>
        <dbReference type="EMBL" id="HHS30168.1"/>
    </source>
</evidence>
<evidence type="ECO:0000256" key="2">
    <source>
        <dbReference type="ARBA" id="ARBA00022448"/>
    </source>
</evidence>
<dbReference type="PANTHER" id="PTHR43562:SF3">
    <property type="entry name" value="SODIUM ION_PROTON EXCHANGER (EUROFUNG)"/>
    <property type="match status" value="1"/>
</dbReference>
<comment type="caution">
    <text evidence="12">The sequence shown here is derived from an EMBL/GenBank/DDBJ whole genome shotgun (WGS) entry which is preliminary data.</text>
</comment>
<keyword evidence="7" id="KW-0406">Ion transport</keyword>
<dbReference type="Pfam" id="PF00999">
    <property type="entry name" value="Na_H_Exchanger"/>
    <property type="match status" value="1"/>
</dbReference>
<evidence type="ECO:0000256" key="4">
    <source>
        <dbReference type="ARBA" id="ARBA00022692"/>
    </source>
</evidence>
<evidence type="ECO:0000256" key="1">
    <source>
        <dbReference type="ARBA" id="ARBA00004141"/>
    </source>
</evidence>
<accession>A0A7V6A536</accession>